<feature type="region of interest" description="Disordered" evidence="1">
    <location>
        <begin position="56"/>
        <end position="182"/>
    </location>
</feature>
<comment type="caution">
    <text evidence="2">The sequence shown here is derived from an EMBL/GenBank/DDBJ whole genome shotgun (WGS) entry which is preliminary data.</text>
</comment>
<protein>
    <submittedName>
        <fullName evidence="2">Uncharacterized protein</fullName>
    </submittedName>
</protein>
<dbReference type="Proteomes" id="UP000824890">
    <property type="component" value="Unassembled WGS sequence"/>
</dbReference>
<sequence>MTNAKMKEKEDAKQRLLEKARGKQIVGDDERTEGSIARKGYPETGDLSQLVLVEGSSVEDGSTEKSPTISNLGVANSGISPGKVETSVVENGSKEKTPVDSNLDVSKEGSKNSWVGVVQGQKSEEKGEKERKEEDKTVHMENKEEEKKFKEVERNTEKEKELEWSEITPGKASRSPNTSQRELEYDQVSLITKSRFSVLSPDEGMQDNEESVEQIAVQSTLKLKEKEEVRVLRQVLPRDSKLNHRYLGDKGGPKPPAPSLLWEEKLSVAAAIV</sequence>
<proteinExistence type="predicted"/>
<feature type="compositionally biased region" description="Basic and acidic residues" evidence="1">
    <location>
        <begin position="122"/>
        <end position="163"/>
    </location>
</feature>
<feature type="compositionally biased region" description="Polar residues" evidence="1">
    <location>
        <begin position="64"/>
        <end position="79"/>
    </location>
</feature>
<reference evidence="2 3" key="1">
    <citation type="submission" date="2021-05" db="EMBL/GenBank/DDBJ databases">
        <title>Genome Assembly of Synthetic Allotetraploid Brassica napus Reveals Homoeologous Exchanges between Subgenomes.</title>
        <authorList>
            <person name="Davis J.T."/>
        </authorList>
    </citation>
    <scope>NUCLEOTIDE SEQUENCE [LARGE SCALE GENOMIC DNA]</scope>
    <source>
        <strain evidence="3">cv. Da-Ae</strain>
        <tissue evidence="2">Seedling</tissue>
    </source>
</reference>
<gene>
    <name evidence="2" type="ORF">HID58_064583</name>
</gene>
<keyword evidence="3" id="KW-1185">Reference proteome</keyword>
<accession>A0ABQ7ZAE0</accession>
<feature type="region of interest" description="Disordered" evidence="1">
    <location>
        <begin position="1"/>
        <end position="42"/>
    </location>
</feature>
<feature type="compositionally biased region" description="Basic and acidic residues" evidence="1">
    <location>
        <begin position="1"/>
        <end position="33"/>
    </location>
</feature>
<organism evidence="2 3">
    <name type="scientific">Brassica napus</name>
    <name type="common">Rape</name>
    <dbReference type="NCBI Taxonomy" id="3708"/>
    <lineage>
        <taxon>Eukaryota</taxon>
        <taxon>Viridiplantae</taxon>
        <taxon>Streptophyta</taxon>
        <taxon>Embryophyta</taxon>
        <taxon>Tracheophyta</taxon>
        <taxon>Spermatophyta</taxon>
        <taxon>Magnoliopsida</taxon>
        <taxon>eudicotyledons</taxon>
        <taxon>Gunneridae</taxon>
        <taxon>Pentapetalae</taxon>
        <taxon>rosids</taxon>
        <taxon>malvids</taxon>
        <taxon>Brassicales</taxon>
        <taxon>Brassicaceae</taxon>
        <taxon>Brassiceae</taxon>
        <taxon>Brassica</taxon>
    </lineage>
</organism>
<evidence type="ECO:0000256" key="1">
    <source>
        <dbReference type="SAM" id="MobiDB-lite"/>
    </source>
</evidence>
<name>A0ABQ7ZAE0_BRANA</name>
<evidence type="ECO:0000313" key="3">
    <source>
        <dbReference type="Proteomes" id="UP000824890"/>
    </source>
</evidence>
<dbReference type="EMBL" id="JAGKQM010000015">
    <property type="protein sequence ID" value="KAH0877189.1"/>
    <property type="molecule type" value="Genomic_DNA"/>
</dbReference>
<evidence type="ECO:0000313" key="2">
    <source>
        <dbReference type="EMBL" id="KAH0877189.1"/>
    </source>
</evidence>